<keyword evidence="1" id="KW-0614">Plasmid</keyword>
<protein>
    <submittedName>
        <fullName evidence="1">Uncharacterized protein</fullName>
    </submittedName>
</protein>
<dbReference type="Proteomes" id="UP000001176">
    <property type="component" value="Plasmid pGDIPal5I"/>
</dbReference>
<evidence type="ECO:0000313" key="2">
    <source>
        <dbReference type="Proteomes" id="UP000001176"/>
    </source>
</evidence>
<organism evidence="1 2">
    <name type="scientific">Gluconacetobacter diazotrophicus (strain ATCC 49037 / DSM 5601 / CCUG 37298 / CIP 103539 / LMG 7603 / PAl5)</name>
    <dbReference type="NCBI Taxonomy" id="272568"/>
    <lineage>
        <taxon>Bacteria</taxon>
        <taxon>Pseudomonadati</taxon>
        <taxon>Pseudomonadota</taxon>
        <taxon>Alphaproteobacteria</taxon>
        <taxon>Acetobacterales</taxon>
        <taxon>Acetobacteraceae</taxon>
        <taxon>Gluconacetobacter</taxon>
    </lineage>
</organism>
<evidence type="ECO:0000313" key="1">
    <source>
        <dbReference type="EMBL" id="CAP57875.1"/>
    </source>
</evidence>
<accession>A9HT85</accession>
<dbReference type="KEGG" id="gdi:GDI3911"/>
<gene>
    <name evidence="1" type="ordered locus">GDI3911</name>
</gene>
<dbReference type="AlphaFoldDB" id="A9HT85"/>
<keyword evidence="2" id="KW-1185">Reference proteome</keyword>
<dbReference type="EMBL" id="AM889287">
    <property type="protein sequence ID" value="CAP57875.1"/>
    <property type="molecule type" value="Genomic_DNA"/>
</dbReference>
<proteinExistence type="predicted"/>
<reference evidence="2" key="1">
    <citation type="journal article" date="2009" name="BMC Genomics">
        <title>Complete genome sequence of the sugarcane nitrogen-fixing endophyte Gluconacetobacter diazotrophicus Pal5.</title>
        <authorList>
            <person name="Bertalan M."/>
            <person name="Albano R."/>
            <person name="Padua V."/>
            <person name="Rouws L."/>
            <person name="Rojas C."/>
            <person name="Hemerly A."/>
            <person name="Teixeira K."/>
            <person name="Schwab S."/>
            <person name="Araujo J."/>
            <person name="Oliveira A."/>
            <person name="Franca L."/>
            <person name="Magalhaes V."/>
            <person name="Alqueres S."/>
            <person name="Cardoso A."/>
            <person name="Almeida W."/>
            <person name="Loureiro M.M."/>
            <person name="Nogueira E."/>
            <person name="Cidade D."/>
            <person name="Oliveira D."/>
            <person name="Simao T."/>
            <person name="Macedo J."/>
            <person name="Valadao A."/>
            <person name="Dreschsel M."/>
            <person name="Freitas F."/>
            <person name="Vidal M."/>
            <person name="Guedes H."/>
            <person name="Rodrigues E."/>
            <person name="Meneses C."/>
            <person name="Brioso P."/>
            <person name="Pozzer L."/>
            <person name="Figueiredo D."/>
            <person name="Montano H."/>
            <person name="Junior J."/>
            <person name="Filho G."/>
            <person name="Flores V."/>
            <person name="Ferreira B."/>
            <person name="Branco A."/>
            <person name="Gonzalez P."/>
            <person name="Guillobel H."/>
            <person name="Lemos M."/>
            <person name="Seibel L."/>
            <person name="Macedo J."/>
            <person name="Alves-Ferreira M."/>
            <person name="Sachetto-Martins G."/>
            <person name="Coelho A."/>
            <person name="Santos E."/>
            <person name="Amaral G."/>
            <person name="Neves A."/>
            <person name="Pacheco A.B."/>
            <person name="Carvalho D."/>
            <person name="Lery L."/>
            <person name="Bisch P."/>
            <person name="Rossle S.C."/>
            <person name="Urmenyi T."/>
            <person name="Kruger W.V."/>
            <person name="Martins O."/>
            <person name="Baldani J.I."/>
            <person name="Ferreira P.C."/>
        </authorList>
    </citation>
    <scope>NUCLEOTIDE SEQUENCE [LARGE SCALE GENOMIC DNA]</scope>
    <source>
        <strain evidence="2">ATCC 49037 / DSM 5601 / CCUG 37298 / CIP 103539 / LMG 7603 / PAl5</strain>
        <plasmid evidence="2">pGDIPal5I</plasmid>
    </source>
</reference>
<geneLocation type="plasmid" evidence="1 2">
    <name>pGDIPal5I</name>
</geneLocation>
<name>A9HT85_GLUDA</name>
<sequence length="145" mass="16401">MIPRLRGITDLWNIRTVPTAGAKSRVKESQQSLPLKINGALVSSVIPRRGRPAVLTAEEKARRKRQGYSDRQLMVHIGWNEVVLARRTGMSLTSLRRALNGEAPPLRSEIREWMQGMSSYLKDNPCPRLKPLAFDVNEEITAKNE</sequence>